<keyword evidence="1" id="KW-1133">Transmembrane helix</keyword>
<feature type="transmembrane region" description="Helical" evidence="1">
    <location>
        <begin position="66"/>
        <end position="83"/>
    </location>
</feature>
<dbReference type="RefSeq" id="WP_277860528.1">
    <property type="nucleotide sequence ID" value="NZ_JARRAG010000002.1"/>
</dbReference>
<evidence type="ECO:0000256" key="1">
    <source>
        <dbReference type="SAM" id="Phobius"/>
    </source>
</evidence>
<name>A0ABT6F9B3_9BACT</name>
<gene>
    <name evidence="2" type="ORF">PZE19_10305</name>
</gene>
<organism evidence="2 3">
    <name type="scientific">Paludisphaera mucosa</name>
    <dbReference type="NCBI Taxonomy" id="3030827"/>
    <lineage>
        <taxon>Bacteria</taxon>
        <taxon>Pseudomonadati</taxon>
        <taxon>Planctomycetota</taxon>
        <taxon>Planctomycetia</taxon>
        <taxon>Isosphaerales</taxon>
        <taxon>Isosphaeraceae</taxon>
        <taxon>Paludisphaera</taxon>
    </lineage>
</organism>
<protein>
    <recommendedName>
        <fullName evidence="4">DUF3040 domain-containing protein</fullName>
    </recommendedName>
</protein>
<dbReference type="Proteomes" id="UP001216907">
    <property type="component" value="Unassembled WGS sequence"/>
</dbReference>
<evidence type="ECO:0000313" key="2">
    <source>
        <dbReference type="EMBL" id="MDG3004167.1"/>
    </source>
</evidence>
<accession>A0ABT6F9B3</accession>
<evidence type="ECO:0008006" key="4">
    <source>
        <dbReference type="Google" id="ProtNLM"/>
    </source>
</evidence>
<sequence length="104" mass="11600">MDHTPLELDPRRAEWQRRLGRLRLDAEPLDVQLARHRGVCWALTAVTTAIGAAFVALFAAFERPGVGLALAAAFWVPIVGLSWRDHARLARIARAYQDEEAGRT</sequence>
<keyword evidence="3" id="KW-1185">Reference proteome</keyword>
<comment type="caution">
    <text evidence="2">The sequence shown here is derived from an EMBL/GenBank/DDBJ whole genome shotgun (WGS) entry which is preliminary data.</text>
</comment>
<evidence type="ECO:0000313" key="3">
    <source>
        <dbReference type="Proteomes" id="UP001216907"/>
    </source>
</evidence>
<proteinExistence type="predicted"/>
<keyword evidence="1" id="KW-0472">Membrane</keyword>
<reference evidence="2 3" key="1">
    <citation type="submission" date="2023-03" db="EMBL/GenBank/DDBJ databases">
        <title>Paludisphaera mucosa sp. nov. a novel planctomycete from northern fen.</title>
        <authorList>
            <person name="Ivanova A."/>
        </authorList>
    </citation>
    <scope>NUCLEOTIDE SEQUENCE [LARGE SCALE GENOMIC DNA]</scope>
    <source>
        <strain evidence="2 3">Pla2</strain>
    </source>
</reference>
<feature type="transmembrane region" description="Helical" evidence="1">
    <location>
        <begin position="39"/>
        <end position="60"/>
    </location>
</feature>
<dbReference type="EMBL" id="JARRAG010000002">
    <property type="protein sequence ID" value="MDG3004167.1"/>
    <property type="molecule type" value="Genomic_DNA"/>
</dbReference>
<keyword evidence="1" id="KW-0812">Transmembrane</keyword>